<keyword evidence="6" id="KW-0027">Amidation</keyword>
<evidence type="ECO:0000256" key="5">
    <source>
        <dbReference type="ARBA" id="ARBA00022685"/>
    </source>
</evidence>
<dbReference type="HOGENOM" id="CLU_169783_0_0_1"/>
<dbReference type="PANTHER" id="PTHR10786">
    <property type="entry name" value="CHOLECYSTOKININ"/>
    <property type="match status" value="1"/>
</dbReference>
<dbReference type="PROSITE" id="PS00259">
    <property type="entry name" value="GASTRIN"/>
    <property type="match status" value="1"/>
</dbReference>
<comment type="similarity">
    <text evidence="2 7">Belongs to the gastrin/cholecystokinin family.</text>
</comment>
<feature type="domain" description="Gastrin/cholecystokinin peptide hormone" evidence="9">
    <location>
        <begin position="199"/>
        <end position="310"/>
    </location>
</feature>
<feature type="region of interest" description="Disordered" evidence="8">
    <location>
        <begin position="217"/>
        <end position="236"/>
    </location>
</feature>
<dbReference type="eggNOG" id="ENOG502S472">
    <property type="taxonomic scope" value="Eukaryota"/>
</dbReference>
<reference evidence="10" key="1">
    <citation type="submission" date="2009-03" db="EMBL/GenBank/DDBJ databases">
        <authorList>
            <person name="Warren W."/>
            <person name="Ye L."/>
            <person name="Minx P."/>
            <person name="Worley K."/>
            <person name="Gibbs R."/>
            <person name="Wilson R.K."/>
        </authorList>
    </citation>
    <scope>NUCLEOTIDE SEQUENCE [LARGE SCALE GENOMIC DNA]</scope>
</reference>
<evidence type="ECO:0000256" key="3">
    <source>
        <dbReference type="ARBA" id="ARBA00022525"/>
    </source>
</evidence>
<dbReference type="SMART" id="SM00029">
    <property type="entry name" value="GASTRIN"/>
    <property type="match status" value="1"/>
</dbReference>
<dbReference type="GO" id="GO:0005184">
    <property type="term" value="F:neuropeptide hormone activity"/>
    <property type="evidence" value="ECO:0007669"/>
    <property type="project" value="InterPro"/>
</dbReference>
<evidence type="ECO:0000313" key="10">
    <source>
        <dbReference type="Ensembl" id="ENSCJAP00000033275.4"/>
    </source>
</evidence>
<comment type="subcellular location">
    <subcellularLocation>
        <location evidence="1 7">Secreted</location>
    </subcellularLocation>
</comment>
<reference evidence="10" key="2">
    <citation type="submission" date="2025-08" db="UniProtKB">
        <authorList>
            <consortium name="Ensembl"/>
        </authorList>
    </citation>
    <scope>IDENTIFICATION</scope>
</reference>
<keyword evidence="4" id="KW-0765">Sulfation</keyword>
<evidence type="ECO:0000256" key="2">
    <source>
        <dbReference type="ARBA" id="ARBA00006273"/>
    </source>
</evidence>
<evidence type="ECO:0000256" key="8">
    <source>
        <dbReference type="SAM" id="MobiDB-lite"/>
    </source>
</evidence>
<feature type="compositionally biased region" description="Pro residues" evidence="8">
    <location>
        <begin position="42"/>
        <end position="53"/>
    </location>
</feature>
<dbReference type="GO" id="GO:0005615">
    <property type="term" value="C:extracellular space"/>
    <property type="evidence" value="ECO:0007669"/>
    <property type="project" value="TreeGrafter"/>
</dbReference>
<keyword evidence="5" id="KW-0165">Cleavage on pair of basic residues</keyword>
<organism evidence="10 11">
    <name type="scientific">Callithrix jacchus</name>
    <name type="common">White-tufted-ear marmoset</name>
    <name type="synonym">Simia Jacchus</name>
    <dbReference type="NCBI Taxonomy" id="9483"/>
    <lineage>
        <taxon>Eukaryota</taxon>
        <taxon>Metazoa</taxon>
        <taxon>Chordata</taxon>
        <taxon>Craniata</taxon>
        <taxon>Vertebrata</taxon>
        <taxon>Euteleostomi</taxon>
        <taxon>Mammalia</taxon>
        <taxon>Eutheria</taxon>
        <taxon>Euarchontoglires</taxon>
        <taxon>Primates</taxon>
        <taxon>Haplorrhini</taxon>
        <taxon>Platyrrhini</taxon>
        <taxon>Cebidae</taxon>
        <taxon>Callitrichinae</taxon>
        <taxon>Callithrix</taxon>
        <taxon>Callithrix</taxon>
    </lineage>
</organism>
<dbReference type="Pfam" id="PF00918">
    <property type="entry name" value="Gastrin"/>
    <property type="match status" value="1"/>
</dbReference>
<evidence type="ECO:0000313" key="11">
    <source>
        <dbReference type="Proteomes" id="UP000008225"/>
    </source>
</evidence>
<dbReference type="Bgee" id="ENSCJAG00000018017">
    <property type="expression patterns" value="Expressed in frontal cortex and 1 other cell type or tissue"/>
</dbReference>
<name>F6QGZ9_CALJA</name>
<dbReference type="Ensembl" id="ENSCJAT00000035162.5">
    <property type="protein sequence ID" value="ENSCJAP00000033275.4"/>
    <property type="gene ID" value="ENSCJAG00000018017.5"/>
</dbReference>
<feature type="compositionally biased region" description="Basic and acidic residues" evidence="8">
    <location>
        <begin position="103"/>
        <end position="116"/>
    </location>
</feature>
<evidence type="ECO:0000256" key="6">
    <source>
        <dbReference type="ARBA" id="ARBA00022815"/>
    </source>
</evidence>
<reference evidence="10" key="3">
    <citation type="submission" date="2025-09" db="UniProtKB">
        <authorList>
            <consortium name="Ensembl"/>
        </authorList>
    </citation>
    <scope>IDENTIFICATION</scope>
</reference>
<dbReference type="GeneTree" id="ENSGT00390000003571"/>
<dbReference type="PANTHER" id="PTHR10786:SF0">
    <property type="entry name" value="CHOLECYSTOKININ"/>
    <property type="match status" value="1"/>
</dbReference>
<keyword evidence="11" id="KW-1185">Reference proteome</keyword>
<feature type="region of interest" description="Disordered" evidence="8">
    <location>
        <begin position="1"/>
        <end position="139"/>
    </location>
</feature>
<sequence>RPQASSLPRRSAHRCEVPASDAPGWGPPSPSRNRGIRTLSPAPGPPPPAPRSPFWPLRSPKPTKLAAASPSRRRCQTPDSHLREPRPGTRRGAGTGKGWGEAPRTERGADTGRPAREGLTAPHWTVSPPPEPPPAAASAHVWPPVCVSAGRRGTGRPRLAGLFKRQRPPVCPELGSAAGLLRGETPGQLRPDPEAMNRGVGLCVLMAVLAAGALTQPVPPGEPAGSGLQRAEEAPRRQLRAVQRTDGESRAHLGALLARYIQQARKAPSGRMSVVKNLQNLDPSHRISDRDYMGWMDFGRRSAEEYEYPS</sequence>
<dbReference type="InterPro" id="IPR013152">
    <property type="entry name" value="Gastrin/cholecystokinin_CS"/>
</dbReference>
<proteinExistence type="inferred from homology"/>
<dbReference type="InterPro" id="IPR001651">
    <property type="entry name" value="Gastrin/CCK"/>
</dbReference>
<dbReference type="GO" id="GO:0007586">
    <property type="term" value="P:digestion"/>
    <property type="evidence" value="ECO:0007669"/>
    <property type="project" value="InterPro"/>
</dbReference>
<dbReference type="InterPro" id="IPR015499">
    <property type="entry name" value="CCK-like"/>
</dbReference>
<dbReference type="Proteomes" id="UP000008225">
    <property type="component" value="Chromosome 17"/>
</dbReference>
<dbReference type="AlphaFoldDB" id="F6QGZ9"/>
<evidence type="ECO:0000259" key="9">
    <source>
        <dbReference type="Pfam" id="PF00918"/>
    </source>
</evidence>
<dbReference type="GO" id="GO:0030424">
    <property type="term" value="C:axon"/>
    <property type="evidence" value="ECO:0007669"/>
    <property type="project" value="TreeGrafter"/>
</dbReference>
<keyword evidence="3" id="KW-0964">Secreted</keyword>
<evidence type="ECO:0000256" key="1">
    <source>
        <dbReference type="ARBA" id="ARBA00004613"/>
    </source>
</evidence>
<protein>
    <recommendedName>
        <fullName evidence="9">Gastrin/cholecystokinin peptide hormone domain-containing protein</fullName>
    </recommendedName>
</protein>
<evidence type="ECO:0000256" key="4">
    <source>
        <dbReference type="ARBA" id="ARBA00022641"/>
    </source>
</evidence>
<evidence type="ECO:0000256" key="7">
    <source>
        <dbReference type="RuleBase" id="RU004362"/>
    </source>
</evidence>
<accession>F6QGZ9</accession>